<dbReference type="OrthoDB" id="9782583at2"/>
<dbReference type="SUPFAM" id="SSF46565">
    <property type="entry name" value="Chaperone J-domain"/>
    <property type="match status" value="1"/>
</dbReference>
<dbReference type="AlphaFoldDB" id="A0A1I7NDM8"/>
<dbReference type="EMBL" id="FPCH01000002">
    <property type="protein sequence ID" value="SFV32762.1"/>
    <property type="molecule type" value="Genomic_DNA"/>
</dbReference>
<dbReference type="STRING" id="51670.SAMN04488557_1716"/>
<feature type="region of interest" description="Disordered" evidence="1">
    <location>
        <begin position="142"/>
        <end position="177"/>
    </location>
</feature>
<accession>A0A1I7NDM8</accession>
<evidence type="ECO:0000256" key="1">
    <source>
        <dbReference type="SAM" id="MobiDB-lite"/>
    </source>
</evidence>
<evidence type="ECO:0000313" key="3">
    <source>
        <dbReference type="EMBL" id="SFV32762.1"/>
    </source>
</evidence>
<feature type="compositionally biased region" description="Basic and acidic residues" evidence="1">
    <location>
        <begin position="142"/>
        <end position="152"/>
    </location>
</feature>
<dbReference type="PROSITE" id="PS50076">
    <property type="entry name" value="DNAJ_2"/>
    <property type="match status" value="1"/>
</dbReference>
<organism evidence="3 4">
    <name type="scientific">Hyphomicrobium facile</name>
    <dbReference type="NCBI Taxonomy" id="51670"/>
    <lineage>
        <taxon>Bacteria</taxon>
        <taxon>Pseudomonadati</taxon>
        <taxon>Pseudomonadota</taxon>
        <taxon>Alphaproteobacteria</taxon>
        <taxon>Hyphomicrobiales</taxon>
        <taxon>Hyphomicrobiaceae</taxon>
        <taxon>Hyphomicrobium</taxon>
    </lineage>
</organism>
<feature type="domain" description="J" evidence="2">
    <location>
        <begin position="78"/>
        <end position="142"/>
    </location>
</feature>
<keyword evidence="4" id="KW-1185">Reference proteome</keyword>
<dbReference type="InterPro" id="IPR036869">
    <property type="entry name" value="J_dom_sf"/>
</dbReference>
<proteinExistence type="predicted"/>
<evidence type="ECO:0000259" key="2">
    <source>
        <dbReference type="PROSITE" id="PS50076"/>
    </source>
</evidence>
<dbReference type="InterPro" id="IPR001623">
    <property type="entry name" value="DnaJ_domain"/>
</dbReference>
<gene>
    <name evidence="3" type="ORF">SAMN04488557_1716</name>
</gene>
<evidence type="ECO:0000313" key="4">
    <source>
        <dbReference type="Proteomes" id="UP000199423"/>
    </source>
</evidence>
<dbReference type="RefSeq" id="WP_143111377.1">
    <property type="nucleotide sequence ID" value="NZ_FPCH01000002.1"/>
</dbReference>
<reference evidence="4" key="1">
    <citation type="submission" date="2016-10" db="EMBL/GenBank/DDBJ databases">
        <authorList>
            <person name="Varghese N."/>
            <person name="Submissions S."/>
        </authorList>
    </citation>
    <scope>NUCLEOTIDE SEQUENCE [LARGE SCALE GENOMIC DNA]</scope>
    <source>
        <strain evidence="4">DSM 1565</strain>
    </source>
</reference>
<sequence>MQDLTALRVAIDILQVPSRMHATRSKPLPDGVGLLLSVAAGDEQVTANASRTTARSPEFLLEAAQFFVEQILLSPTSDSYRILGADRTATAIELRRNMALLLKILHPDHYQNVQRSIFAGRVTEAWNNLKTLERRNTYDAGRDTHAEEEHSRVPANRAAQWPPAIARHSQSSSRPIRRRRPLRRALLDFLAHFRA</sequence>
<name>A0A1I7NDM8_9HYPH</name>
<dbReference type="Gene3D" id="1.10.287.110">
    <property type="entry name" value="DnaJ domain"/>
    <property type="match status" value="1"/>
</dbReference>
<protein>
    <submittedName>
        <fullName evidence="3">DnaJ domain-containing protein</fullName>
    </submittedName>
</protein>
<dbReference type="Proteomes" id="UP000199423">
    <property type="component" value="Unassembled WGS sequence"/>
</dbReference>